<organism evidence="2 3">
    <name type="scientific">Hymenobacter glaciei</name>
    <dbReference type="NCBI Taxonomy" id="877209"/>
    <lineage>
        <taxon>Bacteria</taxon>
        <taxon>Pseudomonadati</taxon>
        <taxon>Bacteroidota</taxon>
        <taxon>Cytophagia</taxon>
        <taxon>Cytophagales</taxon>
        <taxon>Hymenobacteraceae</taxon>
        <taxon>Hymenobacter</taxon>
    </lineage>
</organism>
<evidence type="ECO:0000313" key="3">
    <source>
        <dbReference type="Proteomes" id="UP001501469"/>
    </source>
</evidence>
<reference evidence="3" key="1">
    <citation type="journal article" date="2019" name="Int. J. Syst. Evol. Microbiol.">
        <title>The Global Catalogue of Microorganisms (GCM) 10K type strain sequencing project: providing services to taxonomists for standard genome sequencing and annotation.</title>
        <authorList>
            <consortium name="The Broad Institute Genomics Platform"/>
            <consortium name="The Broad Institute Genome Sequencing Center for Infectious Disease"/>
            <person name="Wu L."/>
            <person name="Ma J."/>
        </authorList>
    </citation>
    <scope>NUCLEOTIDE SEQUENCE [LARGE SCALE GENOMIC DNA]</scope>
    <source>
        <strain evidence="3">JCM 17225</strain>
    </source>
</reference>
<dbReference type="InterPro" id="IPR002686">
    <property type="entry name" value="Transposase_17"/>
</dbReference>
<comment type="caution">
    <text evidence="2">The sequence shown here is derived from an EMBL/GenBank/DDBJ whole genome shotgun (WGS) entry which is preliminary data.</text>
</comment>
<evidence type="ECO:0000259" key="1">
    <source>
        <dbReference type="SMART" id="SM01321"/>
    </source>
</evidence>
<dbReference type="Gene3D" id="3.30.70.1290">
    <property type="entry name" value="Transposase IS200-like"/>
    <property type="match status" value="1"/>
</dbReference>
<dbReference type="EMBL" id="BAABDK010000033">
    <property type="protein sequence ID" value="GAA4053016.1"/>
    <property type="molecule type" value="Genomic_DNA"/>
</dbReference>
<dbReference type="InterPro" id="IPR052715">
    <property type="entry name" value="RAYT_transposase"/>
</dbReference>
<dbReference type="InterPro" id="IPR036515">
    <property type="entry name" value="Transposase_17_sf"/>
</dbReference>
<evidence type="ECO:0000313" key="2">
    <source>
        <dbReference type="EMBL" id="GAA4053016.1"/>
    </source>
</evidence>
<dbReference type="Proteomes" id="UP001501469">
    <property type="component" value="Unassembled WGS sequence"/>
</dbReference>
<gene>
    <name evidence="2" type="ORF">GCM10022409_44960</name>
</gene>
<dbReference type="RefSeq" id="WP_345059129.1">
    <property type="nucleotide sequence ID" value="NZ_BAABDK010000033.1"/>
</dbReference>
<proteinExistence type="predicted"/>
<dbReference type="SUPFAM" id="SSF143422">
    <property type="entry name" value="Transposase IS200-like"/>
    <property type="match status" value="1"/>
</dbReference>
<dbReference type="SMART" id="SM01321">
    <property type="entry name" value="Y1_Tnp"/>
    <property type="match status" value="1"/>
</dbReference>
<protein>
    <recommendedName>
        <fullName evidence="1">Transposase IS200-like domain-containing protein</fullName>
    </recommendedName>
</protein>
<dbReference type="PANTHER" id="PTHR36966:SF1">
    <property type="entry name" value="REP-ASSOCIATED TYROSINE TRANSPOSASE"/>
    <property type="match status" value="1"/>
</dbReference>
<dbReference type="PANTHER" id="PTHR36966">
    <property type="entry name" value="REP-ASSOCIATED TYROSINE TRANSPOSASE"/>
    <property type="match status" value="1"/>
</dbReference>
<accession>A0ABP7UVA3</accession>
<sequence>MPTHYRRHLPHLHPPGAALFLTMRLAGSLPQALVDELRADAADGLSQRQRFARYEQQLEAGGYGPTWLSQPAVAVLVLAGLHHQATNGCYALLAACAMPNHLHCVLRLPDTSSTPFFRVLQRFKSYTALQANRQLAQSGRFWQDETYDHIIREGQPDALLHAIRYTAYNPVKASLCQQWEEWPATFVADEWRELL</sequence>
<name>A0ABP7UVA3_9BACT</name>
<feature type="domain" description="Transposase IS200-like" evidence="1">
    <location>
        <begin position="14"/>
        <end position="169"/>
    </location>
</feature>
<keyword evidence="3" id="KW-1185">Reference proteome</keyword>